<evidence type="ECO:0000256" key="1">
    <source>
        <dbReference type="SAM" id="Coils"/>
    </source>
</evidence>
<dbReference type="EMBL" id="CAVLEF010000003">
    <property type="protein sequence ID" value="CAK1542286.1"/>
    <property type="molecule type" value="Genomic_DNA"/>
</dbReference>
<feature type="compositionally biased region" description="Basic and acidic residues" evidence="2">
    <location>
        <begin position="503"/>
        <end position="515"/>
    </location>
</feature>
<evidence type="ECO:0000313" key="5">
    <source>
        <dbReference type="Proteomes" id="UP001497472"/>
    </source>
</evidence>
<dbReference type="Proteomes" id="UP001497472">
    <property type="component" value="Unassembled WGS sequence"/>
</dbReference>
<accession>A0AAV1IYH6</accession>
<dbReference type="InterPro" id="IPR039893">
    <property type="entry name" value="CEP120-like"/>
</dbReference>
<keyword evidence="5" id="KW-1185">Reference proteome</keyword>
<dbReference type="GO" id="GO:0005813">
    <property type="term" value="C:centrosome"/>
    <property type="evidence" value="ECO:0007669"/>
    <property type="project" value="TreeGrafter"/>
</dbReference>
<keyword evidence="1" id="KW-0175">Coiled coil</keyword>
<comment type="caution">
    <text evidence="4">The sequence shown here is derived from an EMBL/GenBank/DDBJ whole genome shotgun (WGS) entry which is preliminary data.</text>
</comment>
<dbReference type="PANTHER" id="PTHR21574">
    <property type="entry name" value="CENTROSOMAL PROTEIN OF 120 KDA"/>
    <property type="match status" value="1"/>
</dbReference>
<dbReference type="PANTHER" id="PTHR21574:SF0">
    <property type="entry name" value="CENTROSOMAL PROTEIN OF 120 KDA"/>
    <property type="match status" value="1"/>
</dbReference>
<feature type="coiled-coil region" evidence="1">
    <location>
        <begin position="663"/>
        <end position="730"/>
    </location>
</feature>
<dbReference type="InterPro" id="IPR035892">
    <property type="entry name" value="C2_domain_sf"/>
</dbReference>
<dbReference type="GO" id="GO:1903724">
    <property type="term" value="P:positive regulation of centriole elongation"/>
    <property type="evidence" value="ECO:0007669"/>
    <property type="project" value="TreeGrafter"/>
</dbReference>
<dbReference type="AlphaFoldDB" id="A0AAV1IYH6"/>
<dbReference type="Gene3D" id="2.60.40.150">
    <property type="entry name" value="C2 domain"/>
    <property type="match status" value="1"/>
</dbReference>
<reference evidence="4 5" key="1">
    <citation type="submission" date="2023-11" db="EMBL/GenBank/DDBJ databases">
        <authorList>
            <person name="Okamura Y."/>
        </authorList>
    </citation>
    <scope>NUCLEOTIDE SEQUENCE [LARGE SCALE GENOMIC DNA]</scope>
</reference>
<dbReference type="Pfam" id="PF12416">
    <property type="entry name" value="DUF3668"/>
    <property type="match status" value="1"/>
</dbReference>
<name>A0AAV1IYH6_9NEOP</name>
<protein>
    <recommendedName>
        <fullName evidence="3">DUF3668 domain-containing protein</fullName>
    </recommendedName>
</protein>
<feature type="domain" description="DUF3668" evidence="3">
    <location>
        <begin position="197"/>
        <end position="369"/>
    </location>
</feature>
<organism evidence="4 5">
    <name type="scientific">Leptosia nina</name>
    <dbReference type="NCBI Taxonomy" id="320188"/>
    <lineage>
        <taxon>Eukaryota</taxon>
        <taxon>Metazoa</taxon>
        <taxon>Ecdysozoa</taxon>
        <taxon>Arthropoda</taxon>
        <taxon>Hexapoda</taxon>
        <taxon>Insecta</taxon>
        <taxon>Pterygota</taxon>
        <taxon>Neoptera</taxon>
        <taxon>Endopterygota</taxon>
        <taxon>Lepidoptera</taxon>
        <taxon>Glossata</taxon>
        <taxon>Ditrysia</taxon>
        <taxon>Papilionoidea</taxon>
        <taxon>Pieridae</taxon>
        <taxon>Pierinae</taxon>
        <taxon>Leptosia</taxon>
    </lineage>
</organism>
<evidence type="ECO:0000313" key="4">
    <source>
        <dbReference type="EMBL" id="CAK1542286.1"/>
    </source>
</evidence>
<gene>
    <name evidence="4" type="ORF">LNINA_LOCUS2197</name>
</gene>
<feature type="region of interest" description="Disordered" evidence="2">
    <location>
        <begin position="503"/>
        <end position="524"/>
    </location>
</feature>
<evidence type="ECO:0000256" key="2">
    <source>
        <dbReference type="SAM" id="MobiDB-lite"/>
    </source>
</evidence>
<evidence type="ECO:0000259" key="3">
    <source>
        <dbReference type="Pfam" id="PF12416"/>
    </source>
</evidence>
<sequence>MDELRGSTIQIILHVKEALGFGFLRSPFIVSGSLNGYMLETDPAVPSHAPIFDAELVWEADKRRFRSLRVQNVPVKVEVYTTGSQGRKDKVGYLLLSLLGAQPCPANKFVDVKHTWHKLLGVKSEGKCCHPQLLMSLTIEDRVSTPTPRNELRMFHSNEVAYPSRRTEKIPPTAKSVLLKVEEYIAESKKAVSSVDLQPKLICDEGLIQIGDGDHMFLLSLVIGSVENLDLLLPYTLKETAFFYVTYTVFTHNIMTDRVSAITSGNISRVHFNQRTSLRLRSDLSALGRYFSECPHLVTKVCLGEKDIGICSMDLRKLIPTDDIGLFLTNFCNNDKSLTINERCFILCCDDVAKDGSRRPYMDVELSLKYQGVNQNVQKPLLTARSATQLKMKDNEKVLVATEEILTMGRVGSCTDLQVGGVGAAYSGIAPSNTARYTNAAGDAMLPTNEIADLIKKMCNSFATSQEKLLATKLRPTTSDMQVQCEVDTEYLHKEEDVLDGRTEDGNACKTEPTKPETCVTNSTKEPVNMLSPMERDTIMQKFVNELEDWKEKQQELFKIQLKRKEDYHLEVLAKEWAKRRVELETKLSRGIDQCRHLAADLSRATEDFSLRGHRNTQREKKLLEAKKALEAHYTAKYQELREASQKMEDDMNHQLKLKDMTIEELQLKIHHLEKSVESLKIAMKNVEKEAESRYSGLTKDQTASLIQELRCLEEKLESTAQSKAFFKEQWGRAVRELHLVKLSTRRQMLAHLRSERRKLEGAGLDPIEDQEESLADNRNEDADLKKFKDDLYIDILGHSPAIETRSLLSTSGLDGLEVYDDYLKAPISSVNSKLNELMSQREQLVQRDEPDETQLRQLNIEIKNMLVNCAN</sequence>
<proteinExistence type="predicted"/>
<dbReference type="InterPro" id="IPR022136">
    <property type="entry name" value="DUF3668"/>
</dbReference>